<keyword evidence="4" id="KW-1185">Reference proteome</keyword>
<reference evidence="3" key="2">
    <citation type="submission" date="2023-05" db="EMBL/GenBank/DDBJ databases">
        <authorList>
            <consortium name="Lawrence Berkeley National Laboratory"/>
            <person name="Steindorff A."/>
            <person name="Hensen N."/>
            <person name="Bonometti L."/>
            <person name="Westerberg I."/>
            <person name="Brannstrom I.O."/>
            <person name="Guillou S."/>
            <person name="Cros-Aarteil S."/>
            <person name="Calhoun S."/>
            <person name="Haridas S."/>
            <person name="Kuo A."/>
            <person name="Mondo S."/>
            <person name="Pangilinan J."/>
            <person name="Riley R."/>
            <person name="Labutti K."/>
            <person name="Andreopoulos B."/>
            <person name="Lipzen A."/>
            <person name="Chen C."/>
            <person name="Yanf M."/>
            <person name="Daum C."/>
            <person name="Ng V."/>
            <person name="Clum A."/>
            <person name="Ohm R."/>
            <person name="Martin F."/>
            <person name="Silar P."/>
            <person name="Natvig D."/>
            <person name="Lalanne C."/>
            <person name="Gautier V."/>
            <person name="Ament-Velasquez S.L."/>
            <person name="Kruys A."/>
            <person name="Hutchinson M.I."/>
            <person name="Powell A.J."/>
            <person name="Barry K."/>
            <person name="Miller A.N."/>
            <person name="Grigoriev I.V."/>
            <person name="Debuchy R."/>
            <person name="Gladieux P."/>
            <person name="Thoren M.H."/>
            <person name="Johannesson H."/>
        </authorList>
    </citation>
    <scope>NUCLEOTIDE SEQUENCE</scope>
    <source>
        <strain evidence="3">PSN243</strain>
    </source>
</reference>
<dbReference type="InterPro" id="IPR022190">
    <property type="entry name" value="DUF3716"/>
</dbReference>
<name>A0AAV9GGV7_9PEZI</name>
<organism evidence="3 4">
    <name type="scientific">Podospora aff. communis PSN243</name>
    <dbReference type="NCBI Taxonomy" id="3040156"/>
    <lineage>
        <taxon>Eukaryota</taxon>
        <taxon>Fungi</taxon>
        <taxon>Dikarya</taxon>
        <taxon>Ascomycota</taxon>
        <taxon>Pezizomycotina</taxon>
        <taxon>Sordariomycetes</taxon>
        <taxon>Sordariomycetidae</taxon>
        <taxon>Sordariales</taxon>
        <taxon>Podosporaceae</taxon>
        <taxon>Podospora</taxon>
    </lineage>
</organism>
<feature type="region of interest" description="Disordered" evidence="1">
    <location>
        <begin position="41"/>
        <end position="90"/>
    </location>
</feature>
<feature type="region of interest" description="Disordered" evidence="1">
    <location>
        <begin position="822"/>
        <end position="843"/>
    </location>
</feature>
<sequence length="976" mass="107371">MDHVHRKRQVTLRRRKEEEYLAEEARIRQREQEVITFTGVPAAVQAQETPSLREQQAEWISDDDEWAASETPATSSHSPSVQAQDPQGSRPAQIIYARPSEHIETTPSGRPYKMWKDDFGSLRKACGALIPDKYEFSDAIPGRPWVCPIRPCRKVFPGVTALGAHFSAEHRAALLHDNVDGTLSLKGYYHVEKSDGPSSVMIVSRGAPSADEPPPVPPSLPAAAARILGLKAANEEQEGSPVAPALIPPPMPPLRMRSDDATLLAMALAAPSVAQTAIEPDQDWKAFWDYAQAFLTVHNGPTLPDKGYVRQLITLPRVRDLKWNEVRQAQYPFQDSKPRDVSALLIQLTGEPAPEPCVRCQVGKGPFDGCIMIAREAHTDPLRTIISCANCFYHYNQTYCSHKYWASERAQSLLVERYKADPMLRQAFEIAEDADMDNTQDVITPQDEDALPPGGSSTQTPIEQSSTEHTPIETAENGRRYDMWPGKFFDNTGALMSTSGALLPAGYQLDSRNSQNPWICPIRTCRRPCAKLGDLGLHFQRAHFACLLNDNGDGTLSEVGVFPSGTFSTTANAIIISRNGTKLSSQPAQTRVKIRTRHRRSVAESDGELDPDTFSVAQTHGKGDAMALWTYMKQHIPRQIMPQKRGVLELLNMPQLRNLKVNPRKAHRGFVEKKVRDIAALAIQLTGQRPPEACKRCAENKGLWKGCVVINPNAPYNLRSRYTGCANCVYHGNQTYCTIREDVLQALEAQAHEPEAPSSDGDFDTPLRASGRMLPAPLASAQQAQPPAQAPAPVPAAATPNTTQAAAAPAVNTIYMRPQMGLPRQPQSAAAPPPNPPNQGSSLVHTGVIQSADILEMEPWEVAPGRITETATAESENIAFSKSYLSTNHVVPVMDDVFFRVDTIYSGATLQIDPEEFKTRICSVASGKVRVRTGDEPEFTIGPHGMFKVKPGVGCKVQNWMYMDAILHVTVLDGFI</sequence>
<feature type="compositionally biased region" description="Polar residues" evidence="1">
    <location>
        <begin position="455"/>
        <end position="469"/>
    </location>
</feature>
<comment type="caution">
    <text evidence="3">The sequence shown here is derived from an EMBL/GenBank/DDBJ whole genome shotgun (WGS) entry which is preliminary data.</text>
</comment>
<accession>A0AAV9GGV7</accession>
<evidence type="ECO:0000256" key="1">
    <source>
        <dbReference type="SAM" id="MobiDB-lite"/>
    </source>
</evidence>
<feature type="domain" description="C2H2-type" evidence="2">
    <location>
        <begin position="147"/>
        <end position="170"/>
    </location>
</feature>
<evidence type="ECO:0000313" key="3">
    <source>
        <dbReference type="EMBL" id="KAK4448009.1"/>
    </source>
</evidence>
<feature type="region of interest" description="Disordered" evidence="1">
    <location>
        <begin position="443"/>
        <end position="477"/>
    </location>
</feature>
<dbReference type="EMBL" id="MU865945">
    <property type="protein sequence ID" value="KAK4448009.1"/>
    <property type="molecule type" value="Genomic_DNA"/>
</dbReference>
<feature type="compositionally biased region" description="Polar residues" evidence="1">
    <location>
        <begin position="71"/>
        <end position="87"/>
    </location>
</feature>
<protein>
    <recommendedName>
        <fullName evidence="2">C2H2-type domain-containing protein</fullName>
    </recommendedName>
</protein>
<proteinExistence type="predicted"/>
<feature type="compositionally biased region" description="Low complexity" evidence="1">
    <location>
        <begin position="775"/>
        <end position="787"/>
    </location>
</feature>
<feature type="compositionally biased region" description="Low complexity" evidence="1">
    <location>
        <begin position="795"/>
        <end position="805"/>
    </location>
</feature>
<evidence type="ECO:0000259" key="2">
    <source>
        <dbReference type="PROSITE" id="PS00028"/>
    </source>
</evidence>
<feature type="region of interest" description="Disordered" evidence="1">
    <location>
        <begin position="751"/>
        <end position="805"/>
    </location>
</feature>
<gene>
    <name evidence="3" type="ORF">QBC34DRAFT_301814</name>
</gene>
<evidence type="ECO:0000313" key="4">
    <source>
        <dbReference type="Proteomes" id="UP001321760"/>
    </source>
</evidence>
<dbReference type="Proteomes" id="UP001321760">
    <property type="component" value="Unassembled WGS sequence"/>
</dbReference>
<reference evidence="3" key="1">
    <citation type="journal article" date="2023" name="Mol. Phylogenet. Evol.">
        <title>Genome-scale phylogeny and comparative genomics of the fungal order Sordariales.</title>
        <authorList>
            <person name="Hensen N."/>
            <person name="Bonometti L."/>
            <person name="Westerberg I."/>
            <person name="Brannstrom I.O."/>
            <person name="Guillou S."/>
            <person name="Cros-Aarteil S."/>
            <person name="Calhoun S."/>
            <person name="Haridas S."/>
            <person name="Kuo A."/>
            <person name="Mondo S."/>
            <person name="Pangilinan J."/>
            <person name="Riley R."/>
            <person name="LaButti K."/>
            <person name="Andreopoulos B."/>
            <person name="Lipzen A."/>
            <person name="Chen C."/>
            <person name="Yan M."/>
            <person name="Daum C."/>
            <person name="Ng V."/>
            <person name="Clum A."/>
            <person name="Steindorff A."/>
            <person name="Ohm R.A."/>
            <person name="Martin F."/>
            <person name="Silar P."/>
            <person name="Natvig D.O."/>
            <person name="Lalanne C."/>
            <person name="Gautier V."/>
            <person name="Ament-Velasquez S.L."/>
            <person name="Kruys A."/>
            <person name="Hutchinson M.I."/>
            <person name="Powell A.J."/>
            <person name="Barry K."/>
            <person name="Miller A.N."/>
            <person name="Grigoriev I.V."/>
            <person name="Debuchy R."/>
            <person name="Gladieux P."/>
            <person name="Hiltunen Thoren M."/>
            <person name="Johannesson H."/>
        </authorList>
    </citation>
    <scope>NUCLEOTIDE SEQUENCE</scope>
    <source>
        <strain evidence="3">PSN243</strain>
    </source>
</reference>
<dbReference type="AlphaFoldDB" id="A0AAV9GGV7"/>
<dbReference type="Pfam" id="PF12511">
    <property type="entry name" value="DUF3716"/>
    <property type="match status" value="2"/>
</dbReference>
<dbReference type="PROSITE" id="PS00028">
    <property type="entry name" value="ZINC_FINGER_C2H2_1"/>
    <property type="match status" value="1"/>
</dbReference>
<dbReference type="InterPro" id="IPR013087">
    <property type="entry name" value="Znf_C2H2_type"/>
</dbReference>